<evidence type="ECO:0000313" key="10">
    <source>
        <dbReference type="Proteomes" id="UP000298284"/>
    </source>
</evidence>
<accession>A0A4Z0MP87</accession>
<dbReference type="GO" id="GO:0004713">
    <property type="term" value="F:protein tyrosine kinase activity"/>
    <property type="evidence" value="ECO:0007669"/>
    <property type="project" value="TreeGrafter"/>
</dbReference>
<feature type="transmembrane region" description="Helical" evidence="7">
    <location>
        <begin position="468"/>
        <end position="490"/>
    </location>
</feature>
<dbReference type="OrthoDB" id="781284at2"/>
<dbReference type="Gene3D" id="3.40.50.300">
    <property type="entry name" value="P-loop containing nucleotide triphosphate hydrolases"/>
    <property type="match status" value="1"/>
</dbReference>
<protein>
    <recommendedName>
        <fullName evidence="8">Polysaccharide chain length determinant N-terminal domain-containing protein</fullName>
    </recommendedName>
</protein>
<evidence type="ECO:0000256" key="2">
    <source>
        <dbReference type="ARBA" id="ARBA00022475"/>
    </source>
</evidence>
<evidence type="ECO:0000256" key="4">
    <source>
        <dbReference type="ARBA" id="ARBA00022989"/>
    </source>
</evidence>
<sequence length="709" mass="78064">MNLSDLLRLLARKWPLLVLVPLALSASTYFFARKLPKVYASDTTIYTGIASGYSLTGNAEADYNKTSNAFDNLVNLITSRSTKEEVVYQLLAIHIWQASQQPSLLSVAPYDALRESVPTKLRQELTGPTKEATLENVRRYAQANNTNALYKLVNSTNGTYSIDALTQLTAARIGSSDLIKLQFESYNPELCRTTLALVTNVFLEQSKNLREGQTSSVIAYYEEELKQAKARLAKAEGENLSFNRDNNIINYEEQSKNIATEKEALATELSQVSQQYAGAQAALRAINTKLGGRQVALVSGNGDVIKQRQKLARLNAAIADQQLYSQQQEPGSAAKVKQLQAEADKTAQAIQANVDNYYAHSNSTEGVPNQDLLSEWVQDMVQVESSRAKLEVMNRRKQEFEREYQRMAPLGATLKRIGREIELAEQNYLTVLNSLNASKASQQNTQLTANLKIIDPPNLPARPKTSKLMLLVLLSGVGGFVFVTGLVIGLGMLDKSLKNPTVAARRIGLPVAGMMLDTHAAPKLLQASQQRSLDQLVRHILLKANSNPVTSPFVVGVFSVQRQEGKTTLCQALAQRCHEMGIQTLALYPDGNDNDETLEAPTLFYPSEAAAVQGWPLDQLIQHAVPKRMTELSAPNVQVVLIEFPALREEALPVGVLRQLNLVFLTVPATRAWRMTDHETVERLRASTTAPVEVVLSGVALHDGEEALS</sequence>
<dbReference type="InterPro" id="IPR003856">
    <property type="entry name" value="LPS_length_determ_N"/>
</dbReference>
<proteinExistence type="predicted"/>
<evidence type="ECO:0000313" key="9">
    <source>
        <dbReference type="EMBL" id="TGD81158.1"/>
    </source>
</evidence>
<keyword evidence="4 7" id="KW-1133">Transmembrane helix</keyword>
<feature type="domain" description="Polysaccharide chain length determinant N-terminal" evidence="8">
    <location>
        <begin position="2"/>
        <end position="90"/>
    </location>
</feature>
<keyword evidence="5 7" id="KW-0472">Membrane</keyword>
<dbReference type="PANTHER" id="PTHR32309">
    <property type="entry name" value="TYROSINE-PROTEIN KINASE"/>
    <property type="match status" value="1"/>
</dbReference>
<evidence type="ECO:0000259" key="8">
    <source>
        <dbReference type="Pfam" id="PF02706"/>
    </source>
</evidence>
<evidence type="ECO:0000256" key="1">
    <source>
        <dbReference type="ARBA" id="ARBA00004651"/>
    </source>
</evidence>
<dbReference type="RefSeq" id="WP_135529568.1">
    <property type="nucleotide sequence ID" value="NZ_SRKZ01000002.1"/>
</dbReference>
<organism evidence="9 10">
    <name type="scientific">Hymenobacter wooponensis</name>
    <dbReference type="NCBI Taxonomy" id="1525360"/>
    <lineage>
        <taxon>Bacteria</taxon>
        <taxon>Pseudomonadati</taxon>
        <taxon>Bacteroidota</taxon>
        <taxon>Cytophagia</taxon>
        <taxon>Cytophagales</taxon>
        <taxon>Hymenobacteraceae</taxon>
        <taxon>Hymenobacter</taxon>
    </lineage>
</organism>
<name>A0A4Z0MP87_9BACT</name>
<dbReference type="InterPro" id="IPR027417">
    <property type="entry name" value="P-loop_NTPase"/>
</dbReference>
<dbReference type="PANTHER" id="PTHR32309:SF13">
    <property type="entry name" value="FERRIC ENTEROBACTIN TRANSPORT PROTEIN FEPE"/>
    <property type="match status" value="1"/>
</dbReference>
<comment type="caution">
    <text evidence="9">The sequence shown here is derived from an EMBL/GenBank/DDBJ whole genome shotgun (WGS) entry which is preliminary data.</text>
</comment>
<keyword evidence="2" id="KW-1003">Cell membrane</keyword>
<dbReference type="Pfam" id="PF02706">
    <property type="entry name" value="Wzz"/>
    <property type="match status" value="1"/>
</dbReference>
<evidence type="ECO:0000256" key="7">
    <source>
        <dbReference type="SAM" id="Phobius"/>
    </source>
</evidence>
<dbReference type="Proteomes" id="UP000298284">
    <property type="component" value="Unassembled WGS sequence"/>
</dbReference>
<keyword evidence="6" id="KW-0175">Coiled coil</keyword>
<reference evidence="9 10" key="1">
    <citation type="submission" date="2019-04" db="EMBL/GenBank/DDBJ databases">
        <authorList>
            <person name="Feng G."/>
            <person name="Zhang J."/>
            <person name="Zhu H."/>
        </authorList>
    </citation>
    <scope>NUCLEOTIDE SEQUENCE [LARGE SCALE GENOMIC DNA]</scope>
    <source>
        <strain evidence="9 10">JCM 19491</strain>
    </source>
</reference>
<dbReference type="EMBL" id="SRKZ01000002">
    <property type="protein sequence ID" value="TGD81158.1"/>
    <property type="molecule type" value="Genomic_DNA"/>
</dbReference>
<keyword evidence="10" id="KW-1185">Reference proteome</keyword>
<dbReference type="GO" id="GO:0005886">
    <property type="term" value="C:plasma membrane"/>
    <property type="evidence" value="ECO:0007669"/>
    <property type="project" value="UniProtKB-SubCell"/>
</dbReference>
<gene>
    <name evidence="9" type="ORF">EU557_06190</name>
</gene>
<feature type="coiled-coil region" evidence="6">
    <location>
        <begin position="218"/>
        <end position="245"/>
    </location>
</feature>
<keyword evidence="3 7" id="KW-0812">Transmembrane</keyword>
<comment type="subcellular location">
    <subcellularLocation>
        <location evidence="1">Cell membrane</location>
        <topology evidence="1">Multi-pass membrane protein</topology>
    </subcellularLocation>
</comment>
<dbReference type="AlphaFoldDB" id="A0A4Z0MP87"/>
<evidence type="ECO:0000256" key="6">
    <source>
        <dbReference type="SAM" id="Coils"/>
    </source>
</evidence>
<evidence type="ECO:0000256" key="5">
    <source>
        <dbReference type="ARBA" id="ARBA00023136"/>
    </source>
</evidence>
<dbReference type="InterPro" id="IPR050445">
    <property type="entry name" value="Bact_polysacc_biosynth/exp"/>
</dbReference>
<evidence type="ECO:0000256" key="3">
    <source>
        <dbReference type="ARBA" id="ARBA00022692"/>
    </source>
</evidence>